<keyword evidence="5" id="KW-0496">Mitochondrion</keyword>
<evidence type="ECO:0000313" key="8">
    <source>
        <dbReference type="EMBL" id="RYO89154.1"/>
    </source>
</evidence>
<keyword evidence="3" id="KW-1000">Mitochondrion outer membrane</keyword>
<evidence type="ECO:0000313" key="9">
    <source>
        <dbReference type="Proteomes" id="UP000293360"/>
    </source>
</evidence>
<organism evidence="8 9">
    <name type="scientific">Monosporascus ibericus</name>
    <dbReference type="NCBI Taxonomy" id="155417"/>
    <lineage>
        <taxon>Eukaryota</taxon>
        <taxon>Fungi</taxon>
        <taxon>Dikarya</taxon>
        <taxon>Ascomycota</taxon>
        <taxon>Pezizomycotina</taxon>
        <taxon>Sordariomycetes</taxon>
        <taxon>Xylariomycetidae</taxon>
        <taxon>Xylariales</taxon>
        <taxon>Xylariales incertae sedis</taxon>
        <taxon>Monosporascus</taxon>
    </lineage>
</organism>
<gene>
    <name evidence="8" type="ORF">DL764_008617</name>
</gene>
<dbReference type="InterPro" id="IPR036291">
    <property type="entry name" value="NAD(P)-bd_dom_sf"/>
</dbReference>
<dbReference type="Gene3D" id="3.40.50.720">
    <property type="entry name" value="NAD(P)-binding Rossmann-like Domain"/>
    <property type="match status" value="1"/>
</dbReference>
<dbReference type="AlphaFoldDB" id="A0A4Q4SZ99"/>
<protein>
    <recommendedName>
        <fullName evidence="7">NAD-dependent epimerase/dehydratase domain-containing protein</fullName>
    </recommendedName>
</protein>
<reference evidence="8 9" key="1">
    <citation type="submission" date="2018-06" db="EMBL/GenBank/DDBJ databases">
        <title>Complete Genomes of Monosporascus.</title>
        <authorList>
            <person name="Robinson A.J."/>
            <person name="Natvig D.O."/>
        </authorList>
    </citation>
    <scope>NUCLEOTIDE SEQUENCE [LARGE SCALE GENOMIC DNA]</scope>
    <source>
        <strain evidence="8 9">CBS 110550</strain>
    </source>
</reference>
<comment type="subcellular location">
    <subcellularLocation>
        <location evidence="1">Mitochondrion outer membrane</location>
        <topology evidence="1">Peripheral membrane protein</topology>
    </subcellularLocation>
</comment>
<dbReference type="OrthoDB" id="430436at2759"/>
<name>A0A4Q4SZ99_9PEZI</name>
<keyword evidence="4" id="KW-0809">Transit peptide</keyword>
<accession>A0A4Q4SZ99</accession>
<evidence type="ECO:0000256" key="5">
    <source>
        <dbReference type="ARBA" id="ARBA00023128"/>
    </source>
</evidence>
<evidence type="ECO:0000256" key="4">
    <source>
        <dbReference type="ARBA" id="ARBA00022946"/>
    </source>
</evidence>
<proteinExistence type="inferred from homology"/>
<dbReference type="GO" id="GO:0051170">
    <property type="term" value="P:import into nucleus"/>
    <property type="evidence" value="ECO:0007669"/>
    <property type="project" value="TreeGrafter"/>
</dbReference>
<dbReference type="EMBL" id="QJNU01000701">
    <property type="protein sequence ID" value="RYO89154.1"/>
    <property type="molecule type" value="Genomic_DNA"/>
</dbReference>
<keyword evidence="9" id="KW-1185">Reference proteome</keyword>
<evidence type="ECO:0000256" key="3">
    <source>
        <dbReference type="ARBA" id="ARBA00022787"/>
    </source>
</evidence>
<evidence type="ECO:0000259" key="7">
    <source>
        <dbReference type="Pfam" id="PF01370"/>
    </source>
</evidence>
<evidence type="ECO:0000256" key="1">
    <source>
        <dbReference type="ARBA" id="ARBA00004450"/>
    </source>
</evidence>
<dbReference type="Pfam" id="PF01370">
    <property type="entry name" value="Epimerase"/>
    <property type="match status" value="1"/>
</dbReference>
<dbReference type="STRING" id="155417.A0A4Q4SZ99"/>
<sequence>MTITAVLFGSTGLSGQSLLSSLLELDMFQTVYTVSRRAPKIESPRLSMQIEVDTSKWASSLSSLIPAPLVAISAVGTTRVQAGSIVNQWKIDHDVNIELAKAAYAAGVNTYIFVSSTGTQGWLSRNVPYWKMKQGVESAIKNIGFGQVIIMRPGLILGKRPVNRMGELFLNKAVRNLGKIKQEWRNRLGQDADMIGRAATYAIILALEGKAPSKYWVLEQTDIVRLGSMSS</sequence>
<comment type="similarity">
    <text evidence="2">Belongs to the FMP52 family.</text>
</comment>
<evidence type="ECO:0000256" key="2">
    <source>
        <dbReference type="ARBA" id="ARBA00006617"/>
    </source>
</evidence>
<dbReference type="SUPFAM" id="SSF51735">
    <property type="entry name" value="NAD(P)-binding Rossmann-fold domains"/>
    <property type="match status" value="1"/>
</dbReference>
<dbReference type="FunFam" id="3.40.50.720:FF:000366">
    <property type="entry name" value="Protein FMP52, mitochondrial"/>
    <property type="match status" value="1"/>
</dbReference>
<dbReference type="GO" id="GO:0005741">
    <property type="term" value="C:mitochondrial outer membrane"/>
    <property type="evidence" value="ECO:0007669"/>
    <property type="project" value="UniProtKB-SubCell"/>
</dbReference>
<dbReference type="PANTHER" id="PTHR14097:SF7">
    <property type="entry name" value="OXIDOREDUCTASE HTATIP2"/>
    <property type="match status" value="1"/>
</dbReference>
<dbReference type="PANTHER" id="PTHR14097">
    <property type="entry name" value="OXIDOREDUCTASE HTATIP2"/>
    <property type="match status" value="1"/>
</dbReference>
<dbReference type="Proteomes" id="UP000293360">
    <property type="component" value="Unassembled WGS sequence"/>
</dbReference>
<keyword evidence="6" id="KW-0472">Membrane</keyword>
<feature type="domain" description="NAD-dependent epimerase/dehydratase" evidence="7">
    <location>
        <begin position="6"/>
        <end position="175"/>
    </location>
</feature>
<comment type="caution">
    <text evidence="8">The sequence shown here is derived from an EMBL/GenBank/DDBJ whole genome shotgun (WGS) entry which is preliminary data.</text>
</comment>
<dbReference type="InterPro" id="IPR001509">
    <property type="entry name" value="Epimerase_deHydtase"/>
</dbReference>
<evidence type="ECO:0000256" key="6">
    <source>
        <dbReference type="ARBA" id="ARBA00023136"/>
    </source>
</evidence>